<evidence type="ECO:0000256" key="1">
    <source>
        <dbReference type="ARBA" id="ARBA00018672"/>
    </source>
</evidence>
<dbReference type="PANTHER" id="PTHR43280">
    <property type="entry name" value="ARAC-FAMILY TRANSCRIPTIONAL REGULATOR"/>
    <property type="match status" value="1"/>
</dbReference>
<dbReference type="InterPro" id="IPR001789">
    <property type="entry name" value="Sig_transdc_resp-reg_receiver"/>
</dbReference>
<keyword evidence="3" id="KW-0238">DNA-binding</keyword>
<keyword evidence="10" id="KW-1185">Reference proteome</keyword>
<dbReference type="Gene3D" id="1.10.10.60">
    <property type="entry name" value="Homeodomain-like"/>
    <property type="match status" value="2"/>
</dbReference>
<keyword evidence="4" id="KW-0804">Transcription</keyword>
<dbReference type="SMART" id="SM00448">
    <property type="entry name" value="REC"/>
    <property type="match status" value="1"/>
</dbReference>
<dbReference type="SUPFAM" id="SSF52172">
    <property type="entry name" value="CheY-like"/>
    <property type="match status" value="1"/>
</dbReference>
<feature type="domain" description="HTH araC/xylS-type" evidence="7">
    <location>
        <begin position="149"/>
        <end position="247"/>
    </location>
</feature>
<dbReference type="PANTHER" id="PTHR43280:SF2">
    <property type="entry name" value="HTH-TYPE TRANSCRIPTIONAL REGULATOR EXSA"/>
    <property type="match status" value="1"/>
</dbReference>
<evidence type="ECO:0000259" key="7">
    <source>
        <dbReference type="PROSITE" id="PS01124"/>
    </source>
</evidence>
<keyword evidence="6" id="KW-0597">Phosphoprotein</keyword>
<comment type="function">
    <text evidence="5">May play the central regulatory role in sporulation. It may be an element of the effector pathway responsible for the activation of sporulation genes in response to nutritional stress. Spo0A may act in concert with spo0H (a sigma factor) to control the expression of some genes that are critical to the sporulation process.</text>
</comment>
<accession>A0A8J8MN29</accession>
<feature type="modified residue" description="4-aspartylphosphate" evidence="6">
    <location>
        <position position="55"/>
    </location>
</feature>
<dbReference type="SMART" id="SM00342">
    <property type="entry name" value="HTH_ARAC"/>
    <property type="match status" value="1"/>
</dbReference>
<dbReference type="InterPro" id="IPR009057">
    <property type="entry name" value="Homeodomain-like_sf"/>
</dbReference>
<evidence type="ECO:0000256" key="6">
    <source>
        <dbReference type="PROSITE-ProRule" id="PRU00169"/>
    </source>
</evidence>
<dbReference type="AlphaFoldDB" id="A0A8J8MN29"/>
<dbReference type="InterPro" id="IPR020449">
    <property type="entry name" value="Tscrpt_reg_AraC-type_HTH"/>
</dbReference>
<dbReference type="Proteomes" id="UP000683246">
    <property type="component" value="Chromosome"/>
</dbReference>
<evidence type="ECO:0000313" key="9">
    <source>
        <dbReference type="EMBL" id="QUI24800.1"/>
    </source>
</evidence>
<evidence type="ECO:0000256" key="3">
    <source>
        <dbReference type="ARBA" id="ARBA00023125"/>
    </source>
</evidence>
<evidence type="ECO:0000256" key="4">
    <source>
        <dbReference type="ARBA" id="ARBA00023163"/>
    </source>
</evidence>
<dbReference type="CDD" id="cd17536">
    <property type="entry name" value="REC_YesN-like"/>
    <property type="match status" value="1"/>
</dbReference>
<dbReference type="KEGG" id="vpy:HZI73_21950"/>
<protein>
    <recommendedName>
        <fullName evidence="1">Stage 0 sporulation protein A homolog</fullName>
    </recommendedName>
</protein>
<dbReference type="PRINTS" id="PR00032">
    <property type="entry name" value="HTHARAC"/>
</dbReference>
<dbReference type="Pfam" id="PF12833">
    <property type="entry name" value="HTH_18"/>
    <property type="match status" value="1"/>
</dbReference>
<dbReference type="PROSITE" id="PS50110">
    <property type="entry name" value="RESPONSE_REGULATORY"/>
    <property type="match status" value="1"/>
</dbReference>
<evidence type="ECO:0000313" key="10">
    <source>
        <dbReference type="Proteomes" id="UP000683246"/>
    </source>
</evidence>
<keyword evidence="2" id="KW-0805">Transcription regulation</keyword>
<dbReference type="InterPro" id="IPR018062">
    <property type="entry name" value="HTH_AraC-typ_CS"/>
</dbReference>
<dbReference type="PROSITE" id="PS00041">
    <property type="entry name" value="HTH_ARAC_FAMILY_1"/>
    <property type="match status" value="1"/>
</dbReference>
<feature type="domain" description="Response regulatory" evidence="8">
    <location>
        <begin position="3"/>
        <end position="120"/>
    </location>
</feature>
<dbReference type="RefSeq" id="WP_212695496.1">
    <property type="nucleotide sequence ID" value="NZ_CP058649.1"/>
</dbReference>
<dbReference type="GO" id="GO:0043565">
    <property type="term" value="F:sequence-specific DNA binding"/>
    <property type="evidence" value="ECO:0007669"/>
    <property type="project" value="InterPro"/>
</dbReference>
<dbReference type="SUPFAM" id="SSF46689">
    <property type="entry name" value="Homeodomain-like"/>
    <property type="match status" value="1"/>
</dbReference>
<evidence type="ECO:0000259" key="8">
    <source>
        <dbReference type="PROSITE" id="PS50110"/>
    </source>
</evidence>
<dbReference type="Pfam" id="PF00072">
    <property type="entry name" value="Response_reg"/>
    <property type="match status" value="1"/>
</dbReference>
<gene>
    <name evidence="9" type="ORF">HZI73_21950</name>
</gene>
<organism evidence="9 10">
    <name type="scientific">Vallitalea pronyensis</name>
    <dbReference type="NCBI Taxonomy" id="1348613"/>
    <lineage>
        <taxon>Bacteria</taxon>
        <taxon>Bacillati</taxon>
        <taxon>Bacillota</taxon>
        <taxon>Clostridia</taxon>
        <taxon>Lachnospirales</taxon>
        <taxon>Vallitaleaceae</taxon>
        <taxon>Vallitalea</taxon>
    </lineage>
</organism>
<dbReference type="GO" id="GO:0003700">
    <property type="term" value="F:DNA-binding transcription factor activity"/>
    <property type="evidence" value="ECO:0007669"/>
    <property type="project" value="InterPro"/>
</dbReference>
<evidence type="ECO:0000256" key="5">
    <source>
        <dbReference type="ARBA" id="ARBA00024867"/>
    </source>
</evidence>
<sequence>MYKVIIVDDERWSLIDFTKSITWEEYGFEVIKTFTSPTKALEEFEALDPDVIFTDIKMPKINGIKLIESVKSISNKPEFVIISAHSDFESARQAIKMGVTEYCLKPINPSDLGSLLKGLRRKLDSSTDKELTFHLSQNDMDEESKSNFEELLRYLETHYSEKIMLIDMAEQFYMNKNYICHLFQKNLNTTFSSYLAKVRINAAKHLLRNTKEPIKNIAIRIGFTDVFYFSKVFKKYESVSPGQYRTMVKKGQVNKG</sequence>
<proteinExistence type="predicted"/>
<dbReference type="PROSITE" id="PS01124">
    <property type="entry name" value="HTH_ARAC_FAMILY_2"/>
    <property type="match status" value="1"/>
</dbReference>
<dbReference type="InterPro" id="IPR018060">
    <property type="entry name" value="HTH_AraC"/>
</dbReference>
<name>A0A8J8MN29_9FIRM</name>
<dbReference type="EMBL" id="CP058649">
    <property type="protein sequence ID" value="QUI24800.1"/>
    <property type="molecule type" value="Genomic_DNA"/>
</dbReference>
<reference evidence="9" key="1">
    <citation type="submission" date="2020-07" db="EMBL/GenBank/DDBJ databases">
        <title>Vallitalea pronyensis genome.</title>
        <authorList>
            <person name="Postec A."/>
        </authorList>
    </citation>
    <scope>NUCLEOTIDE SEQUENCE</scope>
    <source>
        <strain evidence="9">FatNI3</strain>
    </source>
</reference>
<evidence type="ECO:0000256" key="2">
    <source>
        <dbReference type="ARBA" id="ARBA00023015"/>
    </source>
</evidence>
<dbReference type="InterPro" id="IPR011006">
    <property type="entry name" value="CheY-like_superfamily"/>
</dbReference>
<dbReference type="GO" id="GO:0000160">
    <property type="term" value="P:phosphorelay signal transduction system"/>
    <property type="evidence" value="ECO:0007669"/>
    <property type="project" value="InterPro"/>
</dbReference>
<dbReference type="Gene3D" id="3.40.50.2300">
    <property type="match status" value="1"/>
</dbReference>